<dbReference type="RefSeq" id="WP_091022283.1">
    <property type="nucleotide sequence ID" value="NZ_BKAE01000002.1"/>
</dbReference>
<proteinExistence type="predicted"/>
<evidence type="ECO:0000313" key="2">
    <source>
        <dbReference type="EMBL" id="SDM78696.1"/>
    </source>
</evidence>
<gene>
    <name evidence="2" type="ORF">SAMN05192576_0929</name>
</gene>
<protein>
    <recommendedName>
        <fullName evidence="4">Peptidase MA superfamily protein</fullName>
    </recommendedName>
</protein>
<reference evidence="2 3" key="1">
    <citation type="submission" date="2016-10" db="EMBL/GenBank/DDBJ databases">
        <authorList>
            <person name="de Groot N.N."/>
        </authorList>
    </citation>
    <scope>NUCLEOTIDE SEQUENCE [LARGE SCALE GENOMIC DNA]</scope>
    <source>
        <strain evidence="2 3">CGMCC 1.11147</strain>
    </source>
</reference>
<dbReference type="Proteomes" id="UP000199004">
    <property type="component" value="Unassembled WGS sequence"/>
</dbReference>
<dbReference type="OrthoDB" id="5242307at2"/>
<dbReference type="EMBL" id="FNIC01000001">
    <property type="protein sequence ID" value="SDM78696.1"/>
    <property type="molecule type" value="Genomic_DNA"/>
</dbReference>
<accession>A0A1G9W3C0</accession>
<dbReference type="STRING" id="1005944.SAMN05192576_0929"/>
<evidence type="ECO:0000313" key="3">
    <source>
        <dbReference type="Proteomes" id="UP000199004"/>
    </source>
</evidence>
<evidence type="ECO:0000256" key="1">
    <source>
        <dbReference type="SAM" id="MobiDB-lite"/>
    </source>
</evidence>
<organism evidence="2 3">
    <name type="scientific">Nocardioides szechwanensis</name>
    <dbReference type="NCBI Taxonomy" id="1005944"/>
    <lineage>
        <taxon>Bacteria</taxon>
        <taxon>Bacillati</taxon>
        <taxon>Actinomycetota</taxon>
        <taxon>Actinomycetes</taxon>
        <taxon>Propionibacteriales</taxon>
        <taxon>Nocardioidaceae</taxon>
        <taxon>Nocardioides</taxon>
    </lineage>
</organism>
<sequence length="461" mass="49350">MSTIAAERPGEERSAIKSLALGIVCCLALAGCSEPLTNDPPPPDDGASSALPSTAAVPPDLLQAFRRLLDRRAAALLEGDAVAFRAGIAKGNPDFVAQQLDYLDSLSQLPLGELTYEVDRGSLLRQGDDYWVAVDLGLQLEGYDAVPVHAPDRYRFSPSRRDPERFVLSSVTDAEWEERNDVQPQPWDLGRIEVREGVGVLGIFDEGSLGASERLVSSVERGVSDVRALVPYPWDASVVVYALSDPEFLGTVDDLPGGDPETLDGVSFPVPAGPGSEELASTRFVLNPRMLGRAGPERDRLVRHELTHVAMAGHDTHAPVWLSEGLAEYVSVRPMAPEDRRVDQAAIDLAEAGVDALPEDSTFNDAGSAANYGLAWWACEYVAATYGESALWSLLDYVNVPGSDPGKRMQMAIGLNSRQLARKGARLLIATFDPEFLEPTPSPSPTPTPTPTGSPSASPAG</sequence>
<keyword evidence="3" id="KW-1185">Reference proteome</keyword>
<evidence type="ECO:0008006" key="4">
    <source>
        <dbReference type="Google" id="ProtNLM"/>
    </source>
</evidence>
<feature type="compositionally biased region" description="Pro residues" evidence="1">
    <location>
        <begin position="440"/>
        <end position="452"/>
    </location>
</feature>
<dbReference type="AlphaFoldDB" id="A0A1G9W3C0"/>
<name>A0A1G9W3C0_9ACTN</name>
<feature type="region of interest" description="Disordered" evidence="1">
    <location>
        <begin position="434"/>
        <end position="461"/>
    </location>
</feature>